<dbReference type="GO" id="GO:0043953">
    <property type="term" value="P:protein transport by the Tat complex"/>
    <property type="evidence" value="ECO:0007669"/>
    <property type="project" value="UniProtKB-UniRule"/>
</dbReference>
<feature type="transmembrane region" description="Helical" evidence="5">
    <location>
        <begin position="120"/>
        <end position="143"/>
    </location>
</feature>
<keyword evidence="4 5" id="KW-0472">Membrane</keyword>
<feature type="transmembrane region" description="Helical" evidence="5">
    <location>
        <begin position="29"/>
        <end position="50"/>
    </location>
</feature>
<keyword evidence="5" id="KW-0813">Transport</keyword>
<keyword evidence="2 5" id="KW-0812">Transmembrane</keyword>
<dbReference type="InParanoid" id="B4DA40"/>
<dbReference type="FunCoup" id="B4DA40">
    <property type="interactions" value="465"/>
</dbReference>
<keyword evidence="3 5" id="KW-1133">Transmembrane helix</keyword>
<dbReference type="EMBL" id="ABVL01000029">
    <property type="protein sequence ID" value="EDY16667.1"/>
    <property type="molecule type" value="Genomic_DNA"/>
</dbReference>
<dbReference type="STRING" id="497964.CfE428DRAFT_5780"/>
<dbReference type="PANTHER" id="PTHR30371:SF0">
    <property type="entry name" value="SEC-INDEPENDENT PROTEIN TRANSLOCASE PROTEIN TATC, CHLOROPLASTIC-RELATED"/>
    <property type="match status" value="1"/>
</dbReference>
<feature type="transmembrane region" description="Helical" evidence="5">
    <location>
        <begin position="209"/>
        <end position="225"/>
    </location>
</feature>
<protein>
    <recommendedName>
        <fullName evidence="5">Sec-independent protein translocase protein TatC</fullName>
    </recommendedName>
</protein>
<name>B4DA40_9BACT</name>
<evidence type="ECO:0000256" key="5">
    <source>
        <dbReference type="HAMAP-Rule" id="MF_00902"/>
    </source>
</evidence>
<comment type="similarity">
    <text evidence="5">Belongs to the TatC family.</text>
</comment>
<reference evidence="6 7" key="1">
    <citation type="journal article" date="2011" name="J. Bacteriol.">
        <title>Genome sequence of Chthoniobacter flavus Ellin428, an aerobic heterotrophic soil bacterium.</title>
        <authorList>
            <person name="Kant R."/>
            <person name="van Passel M.W."/>
            <person name="Palva A."/>
            <person name="Lucas S."/>
            <person name="Lapidus A."/>
            <person name="Glavina Del Rio T."/>
            <person name="Dalin E."/>
            <person name="Tice H."/>
            <person name="Bruce D."/>
            <person name="Goodwin L."/>
            <person name="Pitluck S."/>
            <person name="Larimer F.W."/>
            <person name="Land M.L."/>
            <person name="Hauser L."/>
            <person name="Sangwan P."/>
            <person name="de Vos W.M."/>
            <person name="Janssen P.H."/>
            <person name="Smidt H."/>
        </authorList>
    </citation>
    <scope>NUCLEOTIDE SEQUENCE [LARGE SCALE GENOMIC DNA]</scope>
    <source>
        <strain evidence="6 7">Ellin428</strain>
    </source>
</reference>
<proteinExistence type="inferred from homology"/>
<dbReference type="InterPro" id="IPR002033">
    <property type="entry name" value="TatC"/>
</dbReference>
<dbReference type="HAMAP" id="MF_00902">
    <property type="entry name" value="TatC"/>
    <property type="match status" value="1"/>
</dbReference>
<dbReference type="Pfam" id="PF00902">
    <property type="entry name" value="TatC"/>
    <property type="match status" value="1"/>
</dbReference>
<evidence type="ECO:0000256" key="1">
    <source>
        <dbReference type="ARBA" id="ARBA00004141"/>
    </source>
</evidence>
<sequence>MSWLSKFFQFREKSDGDVVKPFLDHMEDLRWTIIKMVVVQVIMMVLSFYFRKDLMHFLRLPLYKVDPHLPEQLIITTIAGSFLISLELAFFAGIAMAFPFHVYFIASFVLPALTRKERKYLLPGIFAAFLLFLAGVTIAYLYILPSTVRFFYHDAAEMQFKTLWTWDAYFSFASWLCFGFGLLCELPVIVILLGLLGIVDFRFLSKTRPFGYTIILILAAVIAPTPDPVTFVALSVPIVALYEACIWVVWFIGRRRQSRRDEEDAQRDQDHSD</sequence>
<feature type="transmembrane region" description="Helical" evidence="5">
    <location>
        <begin position="96"/>
        <end position="113"/>
    </location>
</feature>
<keyword evidence="5" id="KW-1003">Cell membrane</keyword>
<keyword evidence="5" id="KW-0811">Translocation</keyword>
<keyword evidence="5" id="KW-0653">Protein transport</keyword>
<dbReference type="Proteomes" id="UP000005824">
    <property type="component" value="Unassembled WGS sequence"/>
</dbReference>
<evidence type="ECO:0000313" key="7">
    <source>
        <dbReference type="Proteomes" id="UP000005824"/>
    </source>
</evidence>
<feature type="transmembrane region" description="Helical" evidence="5">
    <location>
        <begin position="172"/>
        <end position="197"/>
    </location>
</feature>
<keyword evidence="7" id="KW-1185">Reference proteome</keyword>
<organism evidence="6 7">
    <name type="scientific">Chthoniobacter flavus Ellin428</name>
    <dbReference type="NCBI Taxonomy" id="497964"/>
    <lineage>
        <taxon>Bacteria</taxon>
        <taxon>Pseudomonadati</taxon>
        <taxon>Verrucomicrobiota</taxon>
        <taxon>Spartobacteria</taxon>
        <taxon>Chthoniobacterales</taxon>
        <taxon>Chthoniobacteraceae</taxon>
        <taxon>Chthoniobacter</taxon>
    </lineage>
</organism>
<dbReference type="PANTHER" id="PTHR30371">
    <property type="entry name" value="SEC-INDEPENDENT PROTEIN TRANSLOCASE PROTEIN TATC"/>
    <property type="match status" value="1"/>
</dbReference>
<dbReference type="PRINTS" id="PR01840">
    <property type="entry name" value="TATCFAMILY"/>
</dbReference>
<dbReference type="AlphaFoldDB" id="B4DA40"/>
<dbReference type="RefSeq" id="WP_006983101.1">
    <property type="nucleotide sequence ID" value="NZ_ABVL01000029.1"/>
</dbReference>
<comment type="caution">
    <text evidence="6">The sequence shown here is derived from an EMBL/GenBank/DDBJ whole genome shotgun (WGS) entry which is preliminary data.</text>
</comment>
<accession>B4DA40</accession>
<comment type="function">
    <text evidence="5">Part of the twin-arginine translocation (Tat) system that transports large folded proteins containing a characteristic twin-arginine motif in their signal peptide across membranes.</text>
</comment>
<comment type="subunit">
    <text evidence="5">Forms a complex with TatA.</text>
</comment>
<evidence type="ECO:0000256" key="4">
    <source>
        <dbReference type="ARBA" id="ARBA00023136"/>
    </source>
</evidence>
<dbReference type="GO" id="GO:0065002">
    <property type="term" value="P:intracellular protein transmembrane transport"/>
    <property type="evidence" value="ECO:0007669"/>
    <property type="project" value="TreeGrafter"/>
</dbReference>
<dbReference type="eggNOG" id="COG0805">
    <property type="taxonomic scope" value="Bacteria"/>
</dbReference>
<gene>
    <name evidence="5" type="primary">tatC</name>
    <name evidence="6" type="ORF">CfE428DRAFT_5780</name>
</gene>
<dbReference type="GO" id="GO:0033281">
    <property type="term" value="C:TAT protein transport complex"/>
    <property type="evidence" value="ECO:0007669"/>
    <property type="project" value="UniProtKB-UniRule"/>
</dbReference>
<evidence type="ECO:0000313" key="6">
    <source>
        <dbReference type="EMBL" id="EDY16667.1"/>
    </source>
</evidence>
<dbReference type="GO" id="GO:0009977">
    <property type="term" value="F:proton motive force dependent protein transmembrane transporter activity"/>
    <property type="evidence" value="ECO:0007669"/>
    <property type="project" value="TreeGrafter"/>
</dbReference>
<evidence type="ECO:0000256" key="3">
    <source>
        <dbReference type="ARBA" id="ARBA00022989"/>
    </source>
</evidence>
<feature type="transmembrane region" description="Helical" evidence="5">
    <location>
        <begin position="231"/>
        <end position="252"/>
    </location>
</feature>
<evidence type="ECO:0000256" key="2">
    <source>
        <dbReference type="ARBA" id="ARBA00022692"/>
    </source>
</evidence>
<comment type="subcellular location">
    <subcellularLocation>
        <location evidence="5">Cell membrane</location>
        <topology evidence="5">Multi-pass membrane protein</topology>
    </subcellularLocation>
    <subcellularLocation>
        <location evidence="1">Membrane</location>
        <topology evidence="1">Multi-pass membrane protein</topology>
    </subcellularLocation>
</comment>
<dbReference type="NCBIfam" id="TIGR00945">
    <property type="entry name" value="tatC"/>
    <property type="match status" value="1"/>
</dbReference>